<reference evidence="6" key="1">
    <citation type="submission" date="2018-05" db="EMBL/GenBank/DDBJ databases">
        <authorList>
            <person name="Lanie J.A."/>
            <person name="Ng W.-L."/>
            <person name="Kazmierczak K.M."/>
            <person name="Andrzejewski T.M."/>
            <person name="Davidsen T.M."/>
            <person name="Wayne K.J."/>
            <person name="Tettelin H."/>
            <person name="Glass J.I."/>
            <person name="Rusch D."/>
            <person name="Podicherti R."/>
            <person name="Tsui H.-C.T."/>
            <person name="Winkler M.E."/>
        </authorList>
    </citation>
    <scope>NUCLEOTIDE SEQUENCE</scope>
</reference>
<dbReference type="SUPFAM" id="SSF54862">
    <property type="entry name" value="4Fe-4S ferredoxins"/>
    <property type="match status" value="1"/>
</dbReference>
<keyword evidence="3" id="KW-0288">FMN</keyword>
<dbReference type="PROSITE" id="PS51379">
    <property type="entry name" value="4FE4S_FER_2"/>
    <property type="match status" value="1"/>
</dbReference>
<evidence type="ECO:0008006" key="7">
    <source>
        <dbReference type="Google" id="ProtNLM"/>
    </source>
</evidence>
<dbReference type="PANTHER" id="PTHR19384">
    <property type="entry name" value="NITRIC OXIDE SYNTHASE-RELATED"/>
    <property type="match status" value="1"/>
</dbReference>
<dbReference type="InterPro" id="IPR029039">
    <property type="entry name" value="Flavoprotein-like_sf"/>
</dbReference>
<dbReference type="PROSITE" id="PS50902">
    <property type="entry name" value="FLAVODOXIN_LIKE"/>
    <property type="match status" value="1"/>
</dbReference>
<evidence type="ECO:0000259" key="4">
    <source>
        <dbReference type="PROSITE" id="PS50902"/>
    </source>
</evidence>
<dbReference type="InterPro" id="IPR025192">
    <property type="entry name" value="Succ_DH/fum_Rdtase_N"/>
</dbReference>
<dbReference type="Gene3D" id="3.10.20.30">
    <property type="match status" value="1"/>
</dbReference>
<dbReference type="InterPro" id="IPR001094">
    <property type="entry name" value="Flavdoxin-like"/>
</dbReference>
<dbReference type="GO" id="GO:0010181">
    <property type="term" value="F:FMN binding"/>
    <property type="evidence" value="ECO:0007669"/>
    <property type="project" value="InterPro"/>
</dbReference>
<dbReference type="SUPFAM" id="SSF52218">
    <property type="entry name" value="Flavoproteins"/>
    <property type="match status" value="1"/>
</dbReference>
<organism evidence="6">
    <name type="scientific">marine metagenome</name>
    <dbReference type="NCBI Taxonomy" id="408172"/>
    <lineage>
        <taxon>unclassified sequences</taxon>
        <taxon>metagenomes</taxon>
        <taxon>ecological metagenomes</taxon>
    </lineage>
</organism>
<dbReference type="Pfam" id="PF00258">
    <property type="entry name" value="Flavodoxin_1"/>
    <property type="match status" value="1"/>
</dbReference>
<dbReference type="Pfam" id="PF13370">
    <property type="entry name" value="Fer4_13"/>
    <property type="match status" value="1"/>
</dbReference>
<evidence type="ECO:0000256" key="2">
    <source>
        <dbReference type="ARBA" id="ARBA00022630"/>
    </source>
</evidence>
<protein>
    <recommendedName>
        <fullName evidence="7">Flavodoxin-like domain-containing protein</fullName>
    </recommendedName>
</protein>
<dbReference type="GO" id="GO:0016491">
    <property type="term" value="F:oxidoreductase activity"/>
    <property type="evidence" value="ECO:0007669"/>
    <property type="project" value="TreeGrafter"/>
</dbReference>
<feature type="non-terminal residue" evidence="6">
    <location>
        <position position="1"/>
    </location>
</feature>
<dbReference type="Gene3D" id="3.30.70.20">
    <property type="match status" value="1"/>
</dbReference>
<evidence type="ECO:0000256" key="3">
    <source>
        <dbReference type="ARBA" id="ARBA00022643"/>
    </source>
</evidence>
<evidence type="ECO:0000313" key="6">
    <source>
        <dbReference type="EMBL" id="SVA73222.1"/>
    </source>
</evidence>
<dbReference type="InterPro" id="IPR036010">
    <property type="entry name" value="2Fe-2S_ferredoxin-like_sf"/>
</dbReference>
<comment type="cofactor">
    <cofactor evidence="1">
        <name>FMN</name>
        <dbReference type="ChEBI" id="CHEBI:58210"/>
    </cofactor>
</comment>
<dbReference type="PANTHER" id="PTHR19384:SF128">
    <property type="entry name" value="NADPH OXIDOREDUCTASE A"/>
    <property type="match status" value="1"/>
</dbReference>
<dbReference type="Pfam" id="PF13085">
    <property type="entry name" value="Fer2_3"/>
    <property type="match status" value="1"/>
</dbReference>
<dbReference type="Gene3D" id="3.40.50.360">
    <property type="match status" value="1"/>
</dbReference>
<dbReference type="AlphaFoldDB" id="A0A381Y9A8"/>
<dbReference type="InterPro" id="IPR012675">
    <property type="entry name" value="Beta-grasp_dom_sf"/>
</dbReference>
<name>A0A381Y9A8_9ZZZZ</name>
<dbReference type="GO" id="GO:0009055">
    <property type="term" value="F:electron transfer activity"/>
    <property type="evidence" value="ECO:0007669"/>
    <property type="project" value="InterPro"/>
</dbReference>
<evidence type="ECO:0000259" key="5">
    <source>
        <dbReference type="PROSITE" id="PS51379"/>
    </source>
</evidence>
<proteinExistence type="predicted"/>
<evidence type="ECO:0000256" key="1">
    <source>
        <dbReference type="ARBA" id="ARBA00001917"/>
    </source>
</evidence>
<dbReference type="SUPFAM" id="SSF54292">
    <property type="entry name" value="2Fe-2S ferredoxin-like"/>
    <property type="match status" value="1"/>
</dbReference>
<feature type="domain" description="4Fe-4S ferredoxin-type" evidence="5">
    <location>
        <begin position="6"/>
        <end position="34"/>
    </location>
</feature>
<dbReference type="GO" id="GO:0051536">
    <property type="term" value="F:iron-sulfur cluster binding"/>
    <property type="evidence" value="ECO:0007669"/>
    <property type="project" value="InterPro"/>
</dbReference>
<dbReference type="PRINTS" id="PR00369">
    <property type="entry name" value="FLAVODOXIN"/>
</dbReference>
<accession>A0A381Y9A8</accession>
<sequence length="662" mass="71609">VIDVAIFSVYIEDGCITCDACEEAAPNVFEVTDDTCFIKPDVRIDGGYDRNEDKSGLKAEVISAFSDDILDAADACPVDVIILVEGTGEEPPEPEETAAPEPEEMMTEEIVAEPVELSGDDLEGLLATGDRSMSIMFGSQSGNSEDLAAKFAKRASGYGLDATVVDMDGFDLSTLPSMKRVLIICSTWGEGEMPDNAEELWQQASTDSAPKLPDVHFTVLALGDTSYEFYCESGKDWDRRFEELGATRLVERVDCDVDYDSAAAAWALDALAAMAAVDGNGAFHEDQVEAIKDYASGAAAAGASGEDGFVVPNITTEAIQVEINIFRYDPVTAASGRDTWICALPGHMSVLEALRVLKATHDGSLTFRDGTCDDPTTAISVNGRLVLPGNVRLDSVAPTRDGGLRLRIEPLPAFDVLRDLVVDHWTLERKRESAKPWMVAATREGADTAQGVMGTMDPVTATSLHSMTDFSSAPLLHSCSDATPHCEEYLGPSVLVEAWARINDPRTADSNREGLQTVIDSRNGIKAETDLASIRRQNDSSKVVAEALLDARTSTLSRDAFNGRHGKHVWWYTWTVKSSGRVNDTVIYRQVLGPMGLMGNLFSGVTARMVFGFTRTGGKVFNDLLGMFAPPAGIGKMPKQFNSQVDNHHEVVAIFNEVDGRF</sequence>
<keyword evidence="2" id="KW-0285">Flavoprotein</keyword>
<gene>
    <name evidence="6" type="ORF">METZ01_LOCUS126076</name>
</gene>
<dbReference type="GO" id="GO:0050660">
    <property type="term" value="F:flavin adenine dinucleotide binding"/>
    <property type="evidence" value="ECO:0007669"/>
    <property type="project" value="TreeGrafter"/>
</dbReference>
<dbReference type="GO" id="GO:0005829">
    <property type="term" value="C:cytosol"/>
    <property type="evidence" value="ECO:0007669"/>
    <property type="project" value="TreeGrafter"/>
</dbReference>
<dbReference type="InterPro" id="IPR008254">
    <property type="entry name" value="Flavodoxin/NO_synth"/>
</dbReference>
<dbReference type="EMBL" id="UINC01017613">
    <property type="protein sequence ID" value="SVA73222.1"/>
    <property type="molecule type" value="Genomic_DNA"/>
</dbReference>
<feature type="domain" description="Flavodoxin-like" evidence="4">
    <location>
        <begin position="133"/>
        <end position="271"/>
    </location>
</feature>
<dbReference type="InterPro" id="IPR017896">
    <property type="entry name" value="4Fe4S_Fe-S-bd"/>
</dbReference>